<feature type="region of interest" description="Disordered" evidence="3">
    <location>
        <begin position="394"/>
        <end position="488"/>
    </location>
</feature>
<feature type="coiled-coil region" evidence="2">
    <location>
        <begin position="322"/>
        <end position="363"/>
    </location>
</feature>
<keyword evidence="5" id="KW-1185">Reference proteome</keyword>
<dbReference type="PANTHER" id="PTHR32123">
    <property type="entry name" value="BICD FAMILY-LIKE CARGO ADAPTER"/>
    <property type="match status" value="1"/>
</dbReference>
<dbReference type="AlphaFoldDB" id="A0A8K1C572"/>
<reference evidence="4" key="1">
    <citation type="submission" date="2019-03" db="EMBL/GenBank/DDBJ databases">
        <title>Long read genome sequence of the mycoparasitic Pythium oligandrum ATCC 38472 isolated from sugarbeet rhizosphere.</title>
        <authorList>
            <person name="Gaulin E."/>
        </authorList>
    </citation>
    <scope>NUCLEOTIDE SEQUENCE</scope>
    <source>
        <strain evidence="4">ATCC 38472_TT</strain>
    </source>
</reference>
<feature type="compositionally biased region" description="Basic and acidic residues" evidence="3">
    <location>
        <begin position="460"/>
        <end position="473"/>
    </location>
</feature>
<keyword evidence="1 2" id="KW-0175">Coiled coil</keyword>
<accession>A0A8K1C572</accession>
<feature type="region of interest" description="Disordered" evidence="3">
    <location>
        <begin position="17"/>
        <end position="75"/>
    </location>
</feature>
<feature type="compositionally biased region" description="Basic residues" evidence="3">
    <location>
        <begin position="444"/>
        <end position="454"/>
    </location>
</feature>
<gene>
    <name evidence="4" type="ORF">Poli38472_006523</name>
</gene>
<proteinExistence type="predicted"/>
<feature type="compositionally biased region" description="Low complexity" evidence="3">
    <location>
        <begin position="47"/>
        <end position="66"/>
    </location>
</feature>
<dbReference type="OrthoDB" id="70059at2759"/>
<dbReference type="InterPro" id="IPR051149">
    <property type="entry name" value="Spindly/BICDR_Dynein_Adapter"/>
</dbReference>
<dbReference type="PANTHER" id="PTHR32123:SF9">
    <property type="entry name" value="PROTEIN SPINDLY"/>
    <property type="match status" value="1"/>
</dbReference>
<protein>
    <submittedName>
        <fullName evidence="4">Uncharacterized protein</fullName>
    </submittedName>
</protein>
<comment type="caution">
    <text evidence="4">The sequence shown here is derived from an EMBL/GenBank/DDBJ whole genome shotgun (WGS) entry which is preliminary data.</text>
</comment>
<evidence type="ECO:0000313" key="4">
    <source>
        <dbReference type="EMBL" id="TMW56513.1"/>
    </source>
</evidence>
<name>A0A8K1C572_PYTOL</name>
<feature type="coiled-coil region" evidence="2">
    <location>
        <begin position="94"/>
        <end position="258"/>
    </location>
</feature>
<dbReference type="EMBL" id="SPLM01000145">
    <property type="protein sequence ID" value="TMW56513.1"/>
    <property type="molecule type" value="Genomic_DNA"/>
</dbReference>
<evidence type="ECO:0000256" key="3">
    <source>
        <dbReference type="SAM" id="MobiDB-lite"/>
    </source>
</evidence>
<dbReference type="Proteomes" id="UP000794436">
    <property type="component" value="Unassembled WGS sequence"/>
</dbReference>
<organism evidence="4 5">
    <name type="scientific">Pythium oligandrum</name>
    <name type="common">Mycoparasitic fungus</name>
    <dbReference type="NCBI Taxonomy" id="41045"/>
    <lineage>
        <taxon>Eukaryota</taxon>
        <taxon>Sar</taxon>
        <taxon>Stramenopiles</taxon>
        <taxon>Oomycota</taxon>
        <taxon>Peronosporomycetes</taxon>
        <taxon>Pythiales</taxon>
        <taxon>Pythiaceae</taxon>
        <taxon>Pythium</taxon>
    </lineage>
</organism>
<evidence type="ECO:0000256" key="1">
    <source>
        <dbReference type="ARBA" id="ARBA00023054"/>
    </source>
</evidence>
<evidence type="ECO:0000313" key="5">
    <source>
        <dbReference type="Proteomes" id="UP000794436"/>
    </source>
</evidence>
<feature type="compositionally biased region" description="Polar residues" evidence="3">
    <location>
        <begin position="428"/>
        <end position="439"/>
    </location>
</feature>
<sequence>MTKQSVALSSAGPFCRLAPAMDPIKEDGDTCGEPEDAMPRPTRRTSRFLSLSSSSSSTRKSLSILSPGGRHRRSQTIMGTGDVELEQLQRQIVLEALHAELESKNRALEECQEEAQLAARIGQTLLQRNQEMGAEIETQSMELLSRAETAELEVEVLEEKLVRAHHQIRSLEVARTKAVIEAEQLAQEVEDMRMRTNSLNAKLLRSQSEMVRYDHTKDKLSEELEAVRLRLEVKETMELQLRAELARKDERIHELEESERYNLLCISRLEIENQSVCQQNFTQEHRETQLIIERDTLEAKLIAQRHVLQESQSREKHSHETIASLQTELDELRDALRTEQARVAVLTTQNRDLEDRLDNHVRTTEVSDDDDPSTQLLRSGSLFFELSKQLEAEMRDTPRHRLSLNDSQNEVETSSSDSSRTSRRSSDQPTDNNNDNSEPSTEKPHRRRSSRRRPPPLQLDFRHSQQVDPHDSPDENLPSTPSYFKPSGLSVCNSPFFSSFTL</sequence>
<evidence type="ECO:0000256" key="2">
    <source>
        <dbReference type="SAM" id="Coils"/>
    </source>
</evidence>